<protein>
    <submittedName>
        <fullName evidence="2">Uncharacterized protein</fullName>
    </submittedName>
</protein>
<organism evidence="2 3">
    <name type="scientific">Alternaria tenuissima</name>
    <dbReference type="NCBI Taxonomy" id="119927"/>
    <lineage>
        <taxon>Eukaryota</taxon>
        <taxon>Fungi</taxon>
        <taxon>Dikarya</taxon>
        <taxon>Ascomycota</taxon>
        <taxon>Pezizomycotina</taxon>
        <taxon>Dothideomycetes</taxon>
        <taxon>Pleosporomycetidae</taxon>
        <taxon>Pleosporales</taxon>
        <taxon>Pleosporineae</taxon>
        <taxon>Pleosporaceae</taxon>
        <taxon>Alternaria</taxon>
        <taxon>Alternaria sect. Alternaria</taxon>
        <taxon>Alternaria alternata complex</taxon>
    </lineage>
</organism>
<dbReference type="EMBL" id="PDXA01000013">
    <property type="protein sequence ID" value="RYN52744.1"/>
    <property type="molecule type" value="Genomic_DNA"/>
</dbReference>
<dbReference type="Proteomes" id="UP000292402">
    <property type="component" value="Unassembled WGS sequence"/>
</dbReference>
<evidence type="ECO:0000256" key="1">
    <source>
        <dbReference type="SAM" id="MobiDB-lite"/>
    </source>
</evidence>
<dbReference type="AlphaFoldDB" id="A0A4Q4MIW8"/>
<name>A0A4Q4MIW8_9PLEO</name>
<accession>A0A4Q4MIW8</accession>
<proteinExistence type="predicted"/>
<feature type="region of interest" description="Disordered" evidence="1">
    <location>
        <begin position="1"/>
        <end position="22"/>
    </location>
</feature>
<reference evidence="3" key="1">
    <citation type="journal article" date="2019" name="bioRxiv">
        <title>Genomics, evolutionary history and diagnostics of the Alternaria alternata species group including apple and Asian pear pathotypes.</title>
        <authorList>
            <person name="Armitage A.D."/>
            <person name="Cockerton H.M."/>
            <person name="Sreenivasaprasad S."/>
            <person name="Woodhall J.W."/>
            <person name="Lane C.R."/>
            <person name="Harrison R.J."/>
            <person name="Clarkson J.P."/>
        </authorList>
    </citation>
    <scope>NUCLEOTIDE SEQUENCE [LARGE SCALE GENOMIC DNA]</scope>
    <source>
        <strain evidence="3">FERA 1082</strain>
    </source>
</reference>
<gene>
    <name evidence="2" type="ORF">AA0114_g4775</name>
</gene>
<comment type="caution">
    <text evidence="2">The sequence shown here is derived from an EMBL/GenBank/DDBJ whole genome shotgun (WGS) entry which is preliminary data.</text>
</comment>
<sequence>MSEKPTPSKADQWTGSKASKFDKYATMTSASQMSATQDAH</sequence>
<evidence type="ECO:0000313" key="3">
    <source>
        <dbReference type="Proteomes" id="UP000292402"/>
    </source>
</evidence>
<evidence type="ECO:0000313" key="2">
    <source>
        <dbReference type="EMBL" id="RYN52744.1"/>
    </source>
</evidence>